<dbReference type="Gene3D" id="3.10.10.10">
    <property type="entry name" value="HIV Type 1 Reverse Transcriptase, subunit A, domain 1"/>
    <property type="match status" value="1"/>
</dbReference>
<dbReference type="Gene3D" id="3.30.70.270">
    <property type="match status" value="1"/>
</dbReference>
<keyword evidence="2" id="KW-1185">Reference proteome</keyword>
<name>A0A6J8DEP7_MYTCO</name>
<dbReference type="PANTHER" id="PTHR37984:SF8">
    <property type="entry name" value="CCHC-TYPE DOMAIN-CONTAINING PROTEIN"/>
    <property type="match status" value="1"/>
</dbReference>
<evidence type="ECO:0008006" key="3">
    <source>
        <dbReference type="Google" id="ProtNLM"/>
    </source>
</evidence>
<dbReference type="SUPFAM" id="SSF56672">
    <property type="entry name" value="DNA/RNA polymerases"/>
    <property type="match status" value="1"/>
</dbReference>
<gene>
    <name evidence="1" type="ORF">MCOR_39723</name>
</gene>
<dbReference type="InterPro" id="IPR043502">
    <property type="entry name" value="DNA/RNA_pol_sf"/>
</dbReference>
<reference evidence="1 2" key="1">
    <citation type="submission" date="2020-06" db="EMBL/GenBank/DDBJ databases">
        <authorList>
            <person name="Li R."/>
            <person name="Bekaert M."/>
        </authorList>
    </citation>
    <scope>NUCLEOTIDE SEQUENCE [LARGE SCALE GENOMIC DNA]</scope>
    <source>
        <strain evidence="2">wild</strain>
    </source>
</reference>
<dbReference type="EMBL" id="CACVKT020007172">
    <property type="protein sequence ID" value="CAC5406111.1"/>
    <property type="molecule type" value="Genomic_DNA"/>
</dbReference>
<dbReference type="InterPro" id="IPR043128">
    <property type="entry name" value="Rev_trsase/Diguanyl_cyclase"/>
</dbReference>
<organism evidence="1 2">
    <name type="scientific">Mytilus coruscus</name>
    <name type="common">Sea mussel</name>
    <dbReference type="NCBI Taxonomy" id="42192"/>
    <lineage>
        <taxon>Eukaryota</taxon>
        <taxon>Metazoa</taxon>
        <taxon>Spiralia</taxon>
        <taxon>Lophotrochozoa</taxon>
        <taxon>Mollusca</taxon>
        <taxon>Bivalvia</taxon>
        <taxon>Autobranchia</taxon>
        <taxon>Pteriomorphia</taxon>
        <taxon>Mytilida</taxon>
        <taxon>Mytiloidea</taxon>
        <taxon>Mytilidae</taxon>
        <taxon>Mytilinae</taxon>
        <taxon>Mytilus</taxon>
    </lineage>
</organism>
<protein>
    <recommendedName>
        <fullName evidence="3">Reverse transcriptase domain-containing protein</fullName>
    </recommendedName>
</protein>
<dbReference type="PANTHER" id="PTHR37984">
    <property type="entry name" value="PROTEIN CBG26694"/>
    <property type="match status" value="1"/>
</dbReference>
<sequence>MEENGVILGCGYERSRLKGYLQIVALCDRTGRLDIFNYFNIQEADKGKIAPLFTHFERYCRNIKFEVDTGTQVNSFPSEIFDKLSHVKLMSTLKLTSYSDDKLKVQEKEHDRRLETVLWKCEEIRLTLIPEKCQFKMREVTYIGHVLCKDEICPDPEKVKGIQDMSAPIDKTGLQRLLGILII</sequence>
<proteinExistence type="predicted"/>
<dbReference type="OrthoDB" id="6142245at2759"/>
<dbReference type="AlphaFoldDB" id="A0A6J8DEP7"/>
<dbReference type="Proteomes" id="UP000507470">
    <property type="component" value="Unassembled WGS sequence"/>
</dbReference>
<accession>A0A6J8DEP7</accession>
<dbReference type="InterPro" id="IPR050951">
    <property type="entry name" value="Retrovirus_Pol_polyprotein"/>
</dbReference>
<evidence type="ECO:0000313" key="1">
    <source>
        <dbReference type="EMBL" id="CAC5406111.1"/>
    </source>
</evidence>
<evidence type="ECO:0000313" key="2">
    <source>
        <dbReference type="Proteomes" id="UP000507470"/>
    </source>
</evidence>